<dbReference type="InterPro" id="IPR052634">
    <property type="entry name" value="Sperm_flagellar-bone_growth"/>
</dbReference>
<dbReference type="Pfam" id="PF00406">
    <property type="entry name" value="ADK"/>
    <property type="match status" value="1"/>
</dbReference>
<feature type="region of interest" description="Disordered" evidence="1">
    <location>
        <begin position="998"/>
        <end position="1062"/>
    </location>
</feature>
<feature type="domain" description="SPEF2 C-terminal" evidence="3">
    <location>
        <begin position="1186"/>
        <end position="1379"/>
    </location>
</feature>
<feature type="region of interest" description="Disordered" evidence="1">
    <location>
        <begin position="447"/>
        <end position="476"/>
    </location>
</feature>
<feature type="compositionally biased region" description="Basic residues" evidence="1">
    <location>
        <begin position="1029"/>
        <end position="1039"/>
    </location>
</feature>
<feature type="region of interest" description="Disordered" evidence="1">
    <location>
        <begin position="19"/>
        <end position="59"/>
    </location>
</feature>
<evidence type="ECO:0000313" key="5">
    <source>
        <dbReference type="Proteomes" id="UP001152803"/>
    </source>
</evidence>
<feature type="region of interest" description="Disordered" evidence="1">
    <location>
        <begin position="919"/>
        <end position="973"/>
    </location>
</feature>
<organism evidence="4 5">
    <name type="scientific">Conger conger</name>
    <name type="common">Conger eel</name>
    <name type="synonym">Muraena conger</name>
    <dbReference type="NCBI Taxonomy" id="82655"/>
    <lineage>
        <taxon>Eukaryota</taxon>
        <taxon>Metazoa</taxon>
        <taxon>Chordata</taxon>
        <taxon>Craniata</taxon>
        <taxon>Vertebrata</taxon>
        <taxon>Euteleostomi</taxon>
        <taxon>Actinopterygii</taxon>
        <taxon>Neopterygii</taxon>
        <taxon>Teleostei</taxon>
        <taxon>Anguilliformes</taxon>
        <taxon>Congridae</taxon>
        <taxon>Conger</taxon>
    </lineage>
</organism>
<feature type="compositionally biased region" description="Low complexity" evidence="1">
    <location>
        <begin position="635"/>
        <end position="646"/>
    </location>
</feature>
<name>A0A9Q1D8A8_CONCO</name>
<comment type="caution">
    <text evidence="4">The sequence shown here is derived from an EMBL/GenBank/DDBJ whole genome shotgun (WGS) entry which is preliminary data.</text>
</comment>
<feature type="compositionally biased region" description="Low complexity" evidence="1">
    <location>
        <begin position="659"/>
        <end position="669"/>
    </location>
</feature>
<sequence>MQGVYKEIAQFEKNMKKLSPAGCTTSSFSALQEPFHSEAPSTQRSKALGPEDASAREERAKRRRRFLMDQLQAHEELQDLIQEEQLVERLTRQTQQERRLAVQLLQVRQQKEVIRQNRIFRERQYQEQRERDFEEALDREAALTQEAQRERAEEMRREMELHDQIAAERAQERYRKHFLFCREVLEQIVDLATKAGEYRVLTGSSAIPGKMMREWAELLFAGQPLYEAGPPEPVFVDPKPVQLVDMEKQEILNCQDYDEYNSMMGEWAWPEDQEAKQPPPNNNVLGHVVSRLRGNVDLPEPDSPPPQFPTFTLKACVLGKVCSGKTTSLAKIAQVHGVHVLSASALIQEAVRAFQIIQGTVDGKEVRSVSQDTERKVSAKQDIKSKLSVRAQYGAVVEKILRKGQAIPDELQVDIVVEGIRQVPSESGWILDGFPVDLTQAKLLEKALRGSGPDKPDRRRGRRRASLAVNPNPPRELPAPRPILDLVLLLDLSDSVVLDRAGQQACMHNRIAFCHMSRHQWSDSAVCADELDTRAEQDSAVDQGLEKRQVQHRITAFHDTWPKLEKWLSGGQGVLVKVNAEVDEKALFKKVESTIYQAVERKGEKGEDVEYNREKMVHSTPIVPTTPSPAPASPSAPSKSTPAISKEGPARRRSRSKSTSHSPKGSRSRMSSGKDGKGKKPEDRIRVGTPRAGSQGRSSKASVSSASEAPQGEPRTTAEALGPSPGSEGWVYVEEPLPKEISEYLLPYWENACSSYVSNVKTVMQNLRNERNLIISHLYNIREDFKQYLKRPDDKQEAVSRWQQDYNSLPEDMREDEQTKAELHQRLDDLREGLWDVTDSRREEAERERAGVLADGWLGDHSAVLINHFCSLMQVEVDRFQDSLYVLRDYYKAMSGKSLPLPKTEFVRIPLLDIINEEEGIQPEKKTSPPGSAHSEKTSSPEKMEDSGEDKKTRILPLIPRGPLASEAMSGSGPAHERLLCDVWQMAMTAVRNVVSAEEQQREAEENEEQLRQRARAPRMSMASARASSAKKKAAKKKSGSSPAPEPTPPPPPVEEDAAELQRKAVRARIKQEYSAALQHEDGSVTLRLELIKVQALSVVQSLQHRAAQATADMEEWLGARFLAEMTSIDQLAQVARHHIELAAKLENELVLRGTEFFLNGDVRVVPVPEPAPRPPAVEVLVGSSLTVIQLEALYAQFLKVAPEGVLSSQKLAESLQQLISMSIGSDALPDPWMQLSEAQILELVSAAARGSEILDWRQFLLGAALPWPIPSQQQLLQALAGFRAADTGETGFIAEEPYLQTDLWFPRKTNLPIPDDPSEPLPYDRLSNLRKFFFTLFADGGSRPSRLDYVNMLLYFAAHPDPSLGFARALSVVTGQALRFRPGSPLLLKSVPYIEECASTETAEEPETLGAEEGGEVSIPNLLKVICHGGTMSASYNRFHPDWKSKEEYEEDFRKVFRDLGFSTEEKVPFGVLSQHPLLQELMDSAPQYQLTDFHGILQAHVGEGGSAVS</sequence>
<dbReference type="GO" id="GO:0007288">
    <property type="term" value="P:sperm axoneme assembly"/>
    <property type="evidence" value="ECO:0007669"/>
    <property type="project" value="TreeGrafter"/>
</dbReference>
<keyword evidence="5" id="KW-1185">Reference proteome</keyword>
<dbReference type="GO" id="GO:0097225">
    <property type="term" value="C:sperm midpiece"/>
    <property type="evidence" value="ECO:0007669"/>
    <property type="project" value="TreeGrafter"/>
</dbReference>
<dbReference type="Proteomes" id="UP001152803">
    <property type="component" value="Unassembled WGS sequence"/>
</dbReference>
<dbReference type="EMBL" id="JAFJMO010000011">
    <property type="protein sequence ID" value="KAJ8262653.1"/>
    <property type="molecule type" value="Genomic_DNA"/>
</dbReference>
<feature type="compositionally biased region" description="Basic and acidic residues" evidence="1">
    <location>
        <begin position="447"/>
        <end position="457"/>
    </location>
</feature>
<feature type="domain" description="CPC1/SPEF2" evidence="2">
    <location>
        <begin position="90"/>
        <end position="224"/>
    </location>
</feature>
<dbReference type="Pfam" id="PF22946">
    <property type="entry name" value="SPEF2_D5"/>
    <property type="match status" value="1"/>
</dbReference>
<dbReference type="Pfam" id="PF24082">
    <property type="entry name" value="SPEF2_C"/>
    <property type="match status" value="1"/>
</dbReference>
<feature type="compositionally biased region" description="Basic and acidic residues" evidence="1">
    <location>
        <begin position="999"/>
        <end position="1012"/>
    </location>
</feature>
<evidence type="ECO:0000259" key="3">
    <source>
        <dbReference type="Pfam" id="PF24082"/>
    </source>
</evidence>
<dbReference type="OrthoDB" id="62528at2759"/>
<evidence type="ECO:0000256" key="1">
    <source>
        <dbReference type="SAM" id="MobiDB-lite"/>
    </source>
</evidence>
<dbReference type="PANTHER" id="PTHR14919:SF0">
    <property type="entry name" value="SPERM FLAGELLAR PROTEIN 2"/>
    <property type="match status" value="1"/>
</dbReference>
<dbReference type="InterPro" id="IPR056199">
    <property type="entry name" value="SPEF2_C"/>
</dbReference>
<dbReference type="InterPro" id="IPR027417">
    <property type="entry name" value="P-loop_NTPase"/>
</dbReference>
<dbReference type="GO" id="GO:0002177">
    <property type="term" value="C:manchette"/>
    <property type="evidence" value="ECO:0007669"/>
    <property type="project" value="TreeGrafter"/>
</dbReference>
<reference evidence="4" key="1">
    <citation type="journal article" date="2023" name="Science">
        <title>Genome structures resolve the early diversification of teleost fishes.</title>
        <authorList>
            <person name="Parey E."/>
            <person name="Louis A."/>
            <person name="Montfort J."/>
            <person name="Bouchez O."/>
            <person name="Roques C."/>
            <person name="Iampietro C."/>
            <person name="Lluch J."/>
            <person name="Castinel A."/>
            <person name="Donnadieu C."/>
            <person name="Desvignes T."/>
            <person name="Floi Bucao C."/>
            <person name="Jouanno E."/>
            <person name="Wen M."/>
            <person name="Mejri S."/>
            <person name="Dirks R."/>
            <person name="Jansen H."/>
            <person name="Henkel C."/>
            <person name="Chen W.J."/>
            <person name="Zahm M."/>
            <person name="Cabau C."/>
            <person name="Klopp C."/>
            <person name="Thompson A.W."/>
            <person name="Robinson-Rechavi M."/>
            <person name="Braasch I."/>
            <person name="Lecointre G."/>
            <person name="Bobe J."/>
            <person name="Postlethwait J.H."/>
            <person name="Berthelot C."/>
            <person name="Roest Crollius H."/>
            <person name="Guiguen Y."/>
        </authorList>
    </citation>
    <scope>NUCLEOTIDE SEQUENCE</scope>
    <source>
        <strain evidence="4">Concon-B</strain>
    </source>
</reference>
<feature type="compositionally biased region" description="Pro residues" evidence="1">
    <location>
        <begin position="1044"/>
        <end position="1053"/>
    </location>
</feature>
<dbReference type="SUPFAM" id="SSF52540">
    <property type="entry name" value="P-loop containing nucleoside triphosphate hydrolases"/>
    <property type="match status" value="1"/>
</dbReference>
<dbReference type="InterPro" id="IPR054517">
    <property type="entry name" value="SPEF2_D5"/>
</dbReference>
<dbReference type="PANTHER" id="PTHR14919">
    <property type="entry name" value="KPL2-RELATED"/>
    <property type="match status" value="1"/>
</dbReference>
<feature type="compositionally biased region" description="Pro residues" evidence="1">
    <location>
        <begin position="624"/>
        <end position="634"/>
    </location>
</feature>
<feature type="compositionally biased region" description="Basic and acidic residues" evidence="1">
    <location>
        <begin position="672"/>
        <end position="686"/>
    </location>
</feature>
<feature type="compositionally biased region" description="Low complexity" evidence="1">
    <location>
        <begin position="1018"/>
        <end position="1028"/>
    </location>
</feature>
<proteinExistence type="predicted"/>
<accession>A0A9Q1D8A8</accession>
<evidence type="ECO:0000313" key="4">
    <source>
        <dbReference type="EMBL" id="KAJ8262653.1"/>
    </source>
</evidence>
<dbReference type="Gene3D" id="3.40.50.300">
    <property type="entry name" value="P-loop containing nucleotide triphosphate hydrolases"/>
    <property type="match status" value="1"/>
</dbReference>
<gene>
    <name evidence="4" type="ORF">COCON_G00151100</name>
</gene>
<feature type="compositionally biased region" description="Low complexity" evidence="1">
    <location>
        <begin position="694"/>
        <end position="709"/>
    </location>
</feature>
<evidence type="ECO:0000259" key="2">
    <source>
        <dbReference type="Pfam" id="PF22946"/>
    </source>
</evidence>
<feature type="region of interest" description="Disordered" evidence="1">
    <location>
        <begin position="617"/>
        <end position="728"/>
    </location>
</feature>
<evidence type="ECO:0008006" key="6">
    <source>
        <dbReference type="Google" id="ProtNLM"/>
    </source>
</evidence>
<protein>
    <recommendedName>
        <fullName evidence="6">Sperm flagellar protein 2</fullName>
    </recommendedName>
</protein>
<feature type="compositionally biased region" description="Basic and acidic residues" evidence="1">
    <location>
        <begin position="934"/>
        <end position="953"/>
    </location>
</feature>